<dbReference type="RefSeq" id="WP_378475890.1">
    <property type="nucleotide sequence ID" value="NZ_JBHUIW010000001.1"/>
</dbReference>
<feature type="domain" description="TonB-dependent receptor-like beta-barrel" evidence="11">
    <location>
        <begin position="363"/>
        <end position="710"/>
    </location>
</feature>
<dbReference type="SUPFAM" id="SSF56935">
    <property type="entry name" value="Porins"/>
    <property type="match status" value="1"/>
</dbReference>
<keyword evidence="6 8" id="KW-0472">Membrane</keyword>
<evidence type="ECO:0000256" key="3">
    <source>
        <dbReference type="ARBA" id="ARBA00022452"/>
    </source>
</evidence>
<protein>
    <submittedName>
        <fullName evidence="13">TonB-dependent receptor</fullName>
    </submittedName>
</protein>
<dbReference type="Pfam" id="PF07715">
    <property type="entry name" value="Plug"/>
    <property type="match status" value="1"/>
</dbReference>
<evidence type="ECO:0000259" key="11">
    <source>
        <dbReference type="Pfam" id="PF00593"/>
    </source>
</evidence>
<accession>A0ABW5ADG6</accession>
<evidence type="ECO:0000256" key="10">
    <source>
        <dbReference type="SAM" id="MobiDB-lite"/>
    </source>
</evidence>
<keyword evidence="4 8" id="KW-0812">Transmembrane</keyword>
<evidence type="ECO:0000313" key="14">
    <source>
        <dbReference type="Proteomes" id="UP001597314"/>
    </source>
</evidence>
<evidence type="ECO:0000256" key="5">
    <source>
        <dbReference type="ARBA" id="ARBA00023077"/>
    </source>
</evidence>
<keyword evidence="5 9" id="KW-0798">TonB box</keyword>
<gene>
    <name evidence="13" type="ORF">ACFSOX_00785</name>
</gene>
<dbReference type="InterPro" id="IPR036942">
    <property type="entry name" value="Beta-barrel_TonB_sf"/>
</dbReference>
<evidence type="ECO:0000256" key="8">
    <source>
        <dbReference type="PROSITE-ProRule" id="PRU01360"/>
    </source>
</evidence>
<evidence type="ECO:0000256" key="9">
    <source>
        <dbReference type="RuleBase" id="RU003357"/>
    </source>
</evidence>
<evidence type="ECO:0000256" key="2">
    <source>
        <dbReference type="ARBA" id="ARBA00022448"/>
    </source>
</evidence>
<dbReference type="Gene3D" id="2.170.130.10">
    <property type="entry name" value="TonB-dependent receptor, plug domain"/>
    <property type="match status" value="1"/>
</dbReference>
<feature type="region of interest" description="Disordered" evidence="10">
    <location>
        <begin position="21"/>
        <end position="109"/>
    </location>
</feature>
<dbReference type="InterPro" id="IPR037066">
    <property type="entry name" value="Plug_dom_sf"/>
</dbReference>
<reference evidence="14" key="1">
    <citation type="journal article" date="2019" name="Int. J. Syst. Evol. Microbiol.">
        <title>The Global Catalogue of Microorganisms (GCM) 10K type strain sequencing project: providing services to taxonomists for standard genome sequencing and annotation.</title>
        <authorList>
            <consortium name="The Broad Institute Genomics Platform"/>
            <consortium name="The Broad Institute Genome Sequencing Center for Infectious Disease"/>
            <person name="Wu L."/>
            <person name="Ma J."/>
        </authorList>
    </citation>
    <scope>NUCLEOTIDE SEQUENCE [LARGE SCALE GENOMIC DNA]</scope>
    <source>
        <strain evidence="14">CGMCC 1.6774</strain>
    </source>
</reference>
<evidence type="ECO:0000313" key="13">
    <source>
        <dbReference type="EMBL" id="MFD2180676.1"/>
    </source>
</evidence>
<keyword evidence="7 8" id="KW-0998">Cell outer membrane</keyword>
<comment type="caution">
    <text evidence="13">The sequence shown here is derived from an EMBL/GenBank/DDBJ whole genome shotgun (WGS) entry which is preliminary data.</text>
</comment>
<sequence length="741" mass="79031">MKVHRLWLLGAASVLVTGGEGVAQQPPELPAVTVAQPKPKPKPAATARVRPRPRPAPAATPAPAAPAGVAAPATPVGPRWDEPVTTALQSMPSGVRATSTGPATTATESQIIRDPAAQMGDVVFTRPGVTSTTFAPGASRPVIRGLESVRVRVQENGIGSHDVSDLGEDHGVPIDPLAAKKIEIIRGPGTLRYSSQAIGGIASATNDRIPEVLPRQGVHGEIRASGATVDRGYDGAVLVDAVHDKTVLHVDAYGRHADDYRIPGGVQPNTKIGASGESAAVTRFFDGGFAGLGIQHYQSVYHIPGTESAINDTRIAMEQTKVTGRGAWRLDGGAFEAVRWWVGATNYKHHEMGLDELGIDGTRATFVNRQQEARAELAHVPVATAFGELTGVIGADTGHRDLNSGGEAGGLIGPSTTDRAAVYTLEQLRIAPTWSLVAAGRVEYAKISGIAFTFPSLVFTGDEPTSAAASRSFVPMSVSAALVKDLPWAVTASLTVEHKERAPGPLELYAHGAHDATGTFEIGDANLQKEKMNAVELGLKRQSGDWRFEANAYYRKFDGFIFRQLTGNLCGEDYDTCGDPNGEFMQVIYTQLDATFRGVELYSQLDVARLAGGIVTLEGQYDYLRATFEGGANVPRIPPMRLGGGLSWRDANWLARVNFIHAFAQDDPGVNETATPGYNLLKAELSYTDKIRDPGSPFTSFTIGAVGDNLLDDDIRNSVSFRKDEVLLPGRTFRAFATLRF</sequence>
<dbReference type="PANTHER" id="PTHR30069:SF40">
    <property type="entry name" value="TONB-DEPENDENT RECEPTOR NMB0964-RELATED"/>
    <property type="match status" value="1"/>
</dbReference>
<proteinExistence type="inferred from homology"/>
<feature type="compositionally biased region" description="Low complexity" evidence="10">
    <location>
        <begin position="65"/>
        <end position="78"/>
    </location>
</feature>
<comment type="similarity">
    <text evidence="8 9">Belongs to the TonB-dependent receptor family.</text>
</comment>
<feature type="compositionally biased region" description="Polar residues" evidence="10">
    <location>
        <begin position="86"/>
        <end position="109"/>
    </location>
</feature>
<evidence type="ECO:0000256" key="1">
    <source>
        <dbReference type="ARBA" id="ARBA00004571"/>
    </source>
</evidence>
<dbReference type="EMBL" id="JBHUIW010000001">
    <property type="protein sequence ID" value="MFD2180676.1"/>
    <property type="molecule type" value="Genomic_DNA"/>
</dbReference>
<feature type="domain" description="TonB-dependent receptor plug" evidence="12">
    <location>
        <begin position="99"/>
        <end position="201"/>
    </location>
</feature>
<evidence type="ECO:0000256" key="4">
    <source>
        <dbReference type="ARBA" id="ARBA00022692"/>
    </source>
</evidence>
<keyword evidence="13" id="KW-0675">Receptor</keyword>
<name>A0ABW5ADG6_9BRAD</name>
<dbReference type="PANTHER" id="PTHR30069">
    <property type="entry name" value="TONB-DEPENDENT OUTER MEMBRANE RECEPTOR"/>
    <property type="match status" value="1"/>
</dbReference>
<evidence type="ECO:0000259" key="12">
    <source>
        <dbReference type="Pfam" id="PF07715"/>
    </source>
</evidence>
<comment type="subcellular location">
    <subcellularLocation>
        <location evidence="1 8">Cell outer membrane</location>
        <topology evidence="1 8">Multi-pass membrane protein</topology>
    </subcellularLocation>
</comment>
<feature type="compositionally biased region" description="Pro residues" evidence="10">
    <location>
        <begin position="54"/>
        <end position="64"/>
    </location>
</feature>
<dbReference type="PROSITE" id="PS52016">
    <property type="entry name" value="TONB_DEPENDENT_REC_3"/>
    <property type="match status" value="1"/>
</dbReference>
<dbReference type="Pfam" id="PF00593">
    <property type="entry name" value="TonB_dep_Rec_b-barrel"/>
    <property type="match status" value="1"/>
</dbReference>
<dbReference type="InterPro" id="IPR039426">
    <property type="entry name" value="TonB-dep_rcpt-like"/>
</dbReference>
<dbReference type="Proteomes" id="UP001597314">
    <property type="component" value="Unassembled WGS sequence"/>
</dbReference>
<feature type="compositionally biased region" description="Low complexity" evidence="10">
    <location>
        <begin position="30"/>
        <end position="48"/>
    </location>
</feature>
<dbReference type="InterPro" id="IPR012910">
    <property type="entry name" value="Plug_dom"/>
</dbReference>
<evidence type="ECO:0000256" key="6">
    <source>
        <dbReference type="ARBA" id="ARBA00023136"/>
    </source>
</evidence>
<evidence type="ECO:0000256" key="7">
    <source>
        <dbReference type="ARBA" id="ARBA00023237"/>
    </source>
</evidence>
<keyword evidence="2 8" id="KW-0813">Transport</keyword>
<keyword evidence="14" id="KW-1185">Reference proteome</keyword>
<dbReference type="InterPro" id="IPR000531">
    <property type="entry name" value="Beta-barrel_TonB"/>
</dbReference>
<dbReference type="Gene3D" id="2.40.170.20">
    <property type="entry name" value="TonB-dependent receptor, beta-barrel domain"/>
    <property type="match status" value="1"/>
</dbReference>
<organism evidence="13 14">
    <name type="scientific">Rhodoplanes azumiensis</name>
    <dbReference type="NCBI Taxonomy" id="1897628"/>
    <lineage>
        <taxon>Bacteria</taxon>
        <taxon>Pseudomonadati</taxon>
        <taxon>Pseudomonadota</taxon>
        <taxon>Alphaproteobacteria</taxon>
        <taxon>Hyphomicrobiales</taxon>
        <taxon>Nitrobacteraceae</taxon>
        <taxon>Rhodoplanes</taxon>
    </lineage>
</organism>
<keyword evidence="3 8" id="KW-1134">Transmembrane beta strand</keyword>